<dbReference type="InterPro" id="IPR038558">
    <property type="entry name" value="SAS-6_N_sf"/>
</dbReference>
<gene>
    <name evidence="4" type="primary">Sass6</name>
    <name evidence="4" type="ORF">GTO96_0003579</name>
</gene>
<keyword evidence="5" id="KW-1185">Reference proteome</keyword>
<feature type="region of interest" description="Disordered" evidence="2">
    <location>
        <begin position="474"/>
        <end position="582"/>
    </location>
</feature>
<organism evidence="4 5">
    <name type="scientific">Polypterus senegalus</name>
    <name type="common">Senegal bichir</name>
    <dbReference type="NCBI Taxonomy" id="55291"/>
    <lineage>
        <taxon>Eukaryota</taxon>
        <taxon>Metazoa</taxon>
        <taxon>Chordata</taxon>
        <taxon>Craniata</taxon>
        <taxon>Vertebrata</taxon>
        <taxon>Euteleostomi</taxon>
        <taxon>Actinopterygii</taxon>
        <taxon>Polypteriformes</taxon>
        <taxon>Polypteridae</taxon>
        <taxon>Polypterus</taxon>
    </lineage>
</organism>
<proteinExistence type="predicted"/>
<evidence type="ECO:0000313" key="4">
    <source>
        <dbReference type="EMBL" id="KAG2463498.1"/>
    </source>
</evidence>
<name>A0A8X8BMH0_POLSE</name>
<dbReference type="PANTHER" id="PTHR44281">
    <property type="entry name" value="SPINDLE ASSEMBLY ABNORMAL PROTEIN 6 HOMOLOG"/>
    <property type="match status" value="1"/>
</dbReference>
<dbReference type="GO" id="GO:0007099">
    <property type="term" value="P:centriole replication"/>
    <property type="evidence" value="ECO:0007669"/>
    <property type="project" value="TreeGrafter"/>
</dbReference>
<comment type="caution">
    <text evidence="4">The sequence shown here is derived from an EMBL/GenBank/DDBJ whole genome shotgun (WGS) entry which is preliminary data.</text>
</comment>
<dbReference type="PANTHER" id="PTHR44281:SF4">
    <property type="entry name" value="SPINDLE ASSEMBLY ABNORMAL PROTEIN 6 HOMOLOG"/>
    <property type="match status" value="1"/>
</dbReference>
<feature type="non-terminal residue" evidence="4">
    <location>
        <position position="582"/>
    </location>
</feature>
<feature type="non-terminal residue" evidence="4">
    <location>
        <position position="1"/>
    </location>
</feature>
<evidence type="ECO:0000313" key="5">
    <source>
        <dbReference type="Proteomes" id="UP000886611"/>
    </source>
</evidence>
<dbReference type="InterPro" id="IPR041513">
    <property type="entry name" value="SAS6_CC"/>
</dbReference>
<feature type="compositionally biased region" description="Polar residues" evidence="2">
    <location>
        <begin position="572"/>
        <end position="582"/>
    </location>
</feature>
<dbReference type="GO" id="GO:0005813">
    <property type="term" value="C:centrosome"/>
    <property type="evidence" value="ECO:0007669"/>
    <property type="project" value="TreeGrafter"/>
</dbReference>
<reference evidence="4 5" key="1">
    <citation type="journal article" date="2021" name="Cell">
        <title>Tracing the genetic footprints of vertebrate landing in non-teleost ray-finned fishes.</title>
        <authorList>
            <person name="Bi X."/>
            <person name="Wang K."/>
            <person name="Yang L."/>
            <person name="Pan H."/>
            <person name="Jiang H."/>
            <person name="Wei Q."/>
            <person name="Fang M."/>
            <person name="Yu H."/>
            <person name="Zhu C."/>
            <person name="Cai Y."/>
            <person name="He Y."/>
            <person name="Gan X."/>
            <person name="Zeng H."/>
            <person name="Yu D."/>
            <person name="Zhu Y."/>
            <person name="Jiang H."/>
            <person name="Qiu Q."/>
            <person name="Yang H."/>
            <person name="Zhang Y.E."/>
            <person name="Wang W."/>
            <person name="Zhu M."/>
            <person name="He S."/>
            <person name="Zhang G."/>
        </authorList>
    </citation>
    <scope>NUCLEOTIDE SEQUENCE [LARGE SCALE GENOMIC DNA]</scope>
    <source>
        <strain evidence="4">Bchr_013</strain>
    </source>
</reference>
<dbReference type="Proteomes" id="UP000886611">
    <property type="component" value="Unassembled WGS sequence"/>
</dbReference>
<dbReference type="GO" id="GO:0005814">
    <property type="term" value="C:centriole"/>
    <property type="evidence" value="ECO:0007669"/>
    <property type="project" value="TreeGrafter"/>
</dbReference>
<dbReference type="Pfam" id="PF18594">
    <property type="entry name" value="Sas6_CC"/>
    <property type="match status" value="1"/>
</dbReference>
<protein>
    <submittedName>
        <fullName evidence="4">SAS6 protein</fullName>
    </submittedName>
</protein>
<feature type="coiled-coil region" evidence="1">
    <location>
        <begin position="75"/>
        <end position="266"/>
    </location>
</feature>
<dbReference type="GO" id="GO:0007283">
    <property type="term" value="P:spermatogenesis"/>
    <property type="evidence" value="ECO:0007669"/>
    <property type="project" value="TreeGrafter"/>
</dbReference>
<keyword evidence="1" id="KW-0175">Coiled coil</keyword>
<feature type="domain" description="SAS-6 coiled-coil" evidence="3">
    <location>
        <begin position="64"/>
        <end position="93"/>
    </location>
</feature>
<dbReference type="Gene3D" id="2.170.210.20">
    <property type="entry name" value="Spindle assembly abnormal protein 6, N-terminal domain"/>
    <property type="match status" value="1"/>
</dbReference>
<dbReference type="AlphaFoldDB" id="A0A8X8BMH0"/>
<feature type="coiled-coil region" evidence="1">
    <location>
        <begin position="302"/>
        <end position="392"/>
    </location>
</feature>
<evidence type="ECO:0000256" key="2">
    <source>
        <dbReference type="SAM" id="MobiDB-lite"/>
    </source>
</evidence>
<accession>A0A8X8BMH0</accession>
<sequence>MTETLFNQTLQLQIKCKDCEDRFLLQLISPLSVLDHSPSHLNVIETNAFKHLTHLSLKFLHGTDVEIKKYLAGCLKCIKDEKLLLEQKLRKTEDDLSRQLSNAQQMLSEKSKELDRLRSEWTSHTSSLSSLHSQELNSEKQKALEAQSTFQQNLEQQRKELESFHQKSMQQLQIKLAELETANKELTERKYKSDSMIRDLKAKLVGFEDESHRAKQEVLSLRRENSTLDTECHEKEKFISQLQTRVAVLEQEIKDKDQLLSRTKEALEATQGQKVTIEEGAEIKQVQIGKLEAAVLSLSGELLKANEIIKKLQGEMKILVNKLKMKNSVTIQQEKRLSEREEMYQKEHKDLQDTQHALRLKEDEVTKLQEQLESTTKKLEESMQQLKNSENVITWLNKQMNEIQTAKKQDTVGIFESPVGATSTGGFRNVTVAPNMMIDARPFSFPAGMNYPITSTVNSKHSLQQSFPAMPISQPSLALLNPGPGPKVHYNPPMPKPSISTEPKTVTPAEHPLQGSSNKENGEPVGLDSKYFQKRDDSIPLRGILHNKNPSKDFQKSTLLDPPLVTTKLGPPQQTSAYFPGQ</sequence>
<evidence type="ECO:0000256" key="1">
    <source>
        <dbReference type="SAM" id="Coils"/>
    </source>
</evidence>
<dbReference type="EMBL" id="JAATIS010003638">
    <property type="protein sequence ID" value="KAG2463498.1"/>
    <property type="molecule type" value="Genomic_DNA"/>
</dbReference>
<evidence type="ECO:0000259" key="3">
    <source>
        <dbReference type="Pfam" id="PF18594"/>
    </source>
</evidence>